<dbReference type="EMBL" id="CP019476">
    <property type="protein sequence ID" value="UQC83562.1"/>
    <property type="molecule type" value="Genomic_DNA"/>
</dbReference>
<proteinExistence type="predicted"/>
<accession>A0A9Q8SU08</accession>
<keyword evidence="3" id="KW-1185">Reference proteome</keyword>
<name>A0A9Q8SU08_9PEZI</name>
<organism evidence="2 3">
    <name type="scientific">Colletotrichum lupini</name>
    <dbReference type="NCBI Taxonomy" id="145971"/>
    <lineage>
        <taxon>Eukaryota</taxon>
        <taxon>Fungi</taxon>
        <taxon>Dikarya</taxon>
        <taxon>Ascomycota</taxon>
        <taxon>Pezizomycotina</taxon>
        <taxon>Sordariomycetes</taxon>
        <taxon>Hypocreomycetidae</taxon>
        <taxon>Glomerellales</taxon>
        <taxon>Glomerellaceae</taxon>
        <taxon>Colletotrichum</taxon>
        <taxon>Colletotrichum acutatum species complex</taxon>
    </lineage>
</organism>
<reference evidence="2" key="1">
    <citation type="journal article" date="2021" name="Mol. Plant Microbe Interact.">
        <title>Complete Genome Sequence of the Plant-Pathogenic Fungus Colletotrichum lupini.</title>
        <authorList>
            <person name="Baroncelli R."/>
            <person name="Pensec F."/>
            <person name="Da Lio D."/>
            <person name="Boufleur T."/>
            <person name="Vicente I."/>
            <person name="Sarrocco S."/>
            <person name="Picot A."/>
            <person name="Baraldi E."/>
            <person name="Sukno S."/>
            <person name="Thon M."/>
            <person name="Le Floch G."/>
        </authorList>
    </citation>
    <scope>NUCLEOTIDE SEQUENCE</scope>
    <source>
        <strain evidence="2">IMI 504893</strain>
    </source>
</reference>
<dbReference type="RefSeq" id="XP_049145181.1">
    <property type="nucleotide sequence ID" value="XM_049288037.1"/>
</dbReference>
<evidence type="ECO:0000256" key="1">
    <source>
        <dbReference type="SAM" id="MobiDB-lite"/>
    </source>
</evidence>
<gene>
    <name evidence="2" type="ORF">CLUP02_09056</name>
</gene>
<feature type="region of interest" description="Disordered" evidence="1">
    <location>
        <begin position="45"/>
        <end position="78"/>
    </location>
</feature>
<sequence>MQRQEQPTGGNCNHVPRTKDAVSSSFRLCIREGNKRLPFQLVTEDPRSQDAIRPGSTKLHDIAPQAWPTHGSHLQYRPKKSPRCLNMAIEFRTNKGRQHDIAGTHYINFAFVEFPKPKASAA</sequence>
<dbReference type="GeneID" id="73343047"/>
<dbReference type="Proteomes" id="UP000830671">
    <property type="component" value="Chromosome 4"/>
</dbReference>
<dbReference type="KEGG" id="clup:CLUP02_09056"/>
<protein>
    <submittedName>
        <fullName evidence="2">Uncharacterized protein</fullName>
    </submittedName>
</protein>
<evidence type="ECO:0000313" key="3">
    <source>
        <dbReference type="Proteomes" id="UP000830671"/>
    </source>
</evidence>
<evidence type="ECO:0000313" key="2">
    <source>
        <dbReference type="EMBL" id="UQC83562.1"/>
    </source>
</evidence>
<dbReference type="AlphaFoldDB" id="A0A9Q8SU08"/>